<evidence type="ECO:0000313" key="1">
    <source>
        <dbReference type="EMBL" id="MDQ1096583.1"/>
    </source>
</evidence>
<evidence type="ECO:0008006" key="3">
    <source>
        <dbReference type="Google" id="ProtNLM"/>
    </source>
</evidence>
<accession>A0ABU0THQ0</accession>
<sequence>MTKCKNEHTGKPFGRMAFYFAGIEIENRLQLLLKNI</sequence>
<comment type="caution">
    <text evidence="1">The sequence shown here is derived from an EMBL/GenBank/DDBJ whole genome shotgun (WGS) entry which is preliminary data.</text>
</comment>
<dbReference type="EMBL" id="JAUTAL010000001">
    <property type="protein sequence ID" value="MDQ1096583.1"/>
    <property type="molecule type" value="Genomic_DNA"/>
</dbReference>
<gene>
    <name evidence="1" type="ORF">QE404_001730</name>
</gene>
<proteinExistence type="predicted"/>
<name>A0ABU0THQ0_9FLAO</name>
<dbReference type="Proteomes" id="UP001225072">
    <property type="component" value="Unassembled WGS sequence"/>
</dbReference>
<organism evidence="1 2">
    <name type="scientific">Chryseobacterium camelliae</name>
    <dbReference type="NCBI Taxonomy" id="1265445"/>
    <lineage>
        <taxon>Bacteria</taxon>
        <taxon>Pseudomonadati</taxon>
        <taxon>Bacteroidota</taxon>
        <taxon>Flavobacteriia</taxon>
        <taxon>Flavobacteriales</taxon>
        <taxon>Weeksellaceae</taxon>
        <taxon>Chryseobacterium group</taxon>
        <taxon>Chryseobacterium</taxon>
    </lineage>
</organism>
<keyword evidence="2" id="KW-1185">Reference proteome</keyword>
<reference evidence="1 2" key="1">
    <citation type="submission" date="2023-07" db="EMBL/GenBank/DDBJ databases">
        <title>Functional and genomic diversity of the sorghum phyllosphere microbiome.</title>
        <authorList>
            <person name="Shade A."/>
        </authorList>
    </citation>
    <scope>NUCLEOTIDE SEQUENCE [LARGE SCALE GENOMIC DNA]</scope>
    <source>
        <strain evidence="1 2">SORGH_AS_1064</strain>
    </source>
</reference>
<evidence type="ECO:0000313" key="2">
    <source>
        <dbReference type="Proteomes" id="UP001225072"/>
    </source>
</evidence>
<protein>
    <recommendedName>
        <fullName evidence="3">Transposase</fullName>
    </recommendedName>
</protein>